<evidence type="ECO:0000313" key="5">
    <source>
        <dbReference type="Proteomes" id="UP000215335"/>
    </source>
</evidence>
<gene>
    <name evidence="4" type="ORF">TSAR_000823</name>
</gene>
<keyword evidence="1" id="KW-0677">Repeat</keyword>
<feature type="repeat" description="ANK" evidence="3">
    <location>
        <begin position="165"/>
        <end position="197"/>
    </location>
</feature>
<evidence type="ECO:0000256" key="3">
    <source>
        <dbReference type="PROSITE-ProRule" id="PRU00023"/>
    </source>
</evidence>
<feature type="repeat" description="ANK" evidence="3">
    <location>
        <begin position="318"/>
        <end position="350"/>
    </location>
</feature>
<organism evidence="4 5">
    <name type="scientific">Trichomalopsis sarcophagae</name>
    <dbReference type="NCBI Taxonomy" id="543379"/>
    <lineage>
        <taxon>Eukaryota</taxon>
        <taxon>Metazoa</taxon>
        <taxon>Ecdysozoa</taxon>
        <taxon>Arthropoda</taxon>
        <taxon>Hexapoda</taxon>
        <taxon>Insecta</taxon>
        <taxon>Pterygota</taxon>
        <taxon>Neoptera</taxon>
        <taxon>Endopterygota</taxon>
        <taxon>Hymenoptera</taxon>
        <taxon>Apocrita</taxon>
        <taxon>Proctotrupomorpha</taxon>
        <taxon>Chalcidoidea</taxon>
        <taxon>Pteromalidae</taxon>
        <taxon>Pteromalinae</taxon>
        <taxon>Trichomalopsis</taxon>
    </lineage>
</organism>
<feature type="repeat" description="ANK" evidence="3">
    <location>
        <begin position="13"/>
        <end position="45"/>
    </location>
</feature>
<evidence type="ECO:0000256" key="2">
    <source>
        <dbReference type="ARBA" id="ARBA00023043"/>
    </source>
</evidence>
<sequence length="596" mass="67590">MDQREDDMIAYENGDTALHCAISCQEFGIATQLIKLGVDVCASNNNHVTPLLLAIANRIPIGCLDNRITDFGKCARFSSCIESYKFAIDARDDTKLALVSAIGNKFLSKYNNRKLVKMLLNAGADVNAKNRYDCSPIHCAVYTDDLKLVKILYNAGADVNIKDEAGATALHAAVLCRNESMVRLLLNMGARVHAPYDGPCQTPLFWASILNWDNSLEVIIRELLEAGSDLNEVFLSNLDRGSYLFHLSADIWRSSFNFILMYGDIGLVKLCIEKYNADLKLSGMSVMDESDALKFAAYNEDISVMNLILEKGITKCTSGLTALHLASLWFRPQHVRQLIDNGADVNVLVHDDYESYANYSPLEIVLNNNTLSSNSTPLYHDALECKLNRPNAEEDRKKTIKLLLECGANRNKEMNERAKADLDRAMSNGSTDEEIGDVGCLIIEQAVLVEARTNERVFDEYNLKWINEHPRSKAYYEKCQAEMTSMKNSKIEGTSITYFSVLTKPLEVVSRYFRNEKFVQEFEANYREAYPAYAWRLKGKFEVARARHEKFEQALFTLNRLLNFTDPSFFNFETVLKYLTEEEFDMLINLKPNDTR</sequence>
<name>A0A232EGL9_9HYME</name>
<accession>A0A232EGL9</accession>
<dbReference type="AlphaFoldDB" id="A0A232EGL9"/>
<dbReference type="PROSITE" id="PS50088">
    <property type="entry name" value="ANK_REPEAT"/>
    <property type="match status" value="4"/>
</dbReference>
<dbReference type="PANTHER" id="PTHR24198">
    <property type="entry name" value="ANKYRIN REPEAT AND PROTEIN KINASE DOMAIN-CONTAINING PROTEIN"/>
    <property type="match status" value="1"/>
</dbReference>
<dbReference type="PROSITE" id="PS50297">
    <property type="entry name" value="ANK_REP_REGION"/>
    <property type="match status" value="3"/>
</dbReference>
<reference evidence="4 5" key="1">
    <citation type="journal article" date="2017" name="Curr. Biol.">
        <title>The Evolution of Venom by Co-option of Single-Copy Genes.</title>
        <authorList>
            <person name="Martinson E.O."/>
            <person name="Mrinalini"/>
            <person name="Kelkar Y.D."/>
            <person name="Chang C.H."/>
            <person name="Werren J.H."/>
        </authorList>
    </citation>
    <scope>NUCLEOTIDE SEQUENCE [LARGE SCALE GENOMIC DNA]</scope>
    <source>
        <strain evidence="4 5">Alberta</strain>
        <tissue evidence="4">Whole body</tissue>
    </source>
</reference>
<dbReference type="Proteomes" id="UP000215335">
    <property type="component" value="Unassembled WGS sequence"/>
</dbReference>
<dbReference type="Pfam" id="PF12796">
    <property type="entry name" value="Ank_2"/>
    <property type="match status" value="2"/>
</dbReference>
<dbReference type="InterPro" id="IPR036770">
    <property type="entry name" value="Ankyrin_rpt-contain_sf"/>
</dbReference>
<dbReference type="Gene3D" id="1.25.40.20">
    <property type="entry name" value="Ankyrin repeat-containing domain"/>
    <property type="match status" value="3"/>
</dbReference>
<dbReference type="SMART" id="SM00248">
    <property type="entry name" value="ANK"/>
    <property type="match status" value="8"/>
</dbReference>
<dbReference type="OrthoDB" id="1577640at2759"/>
<dbReference type="STRING" id="543379.A0A232EGL9"/>
<evidence type="ECO:0000256" key="1">
    <source>
        <dbReference type="ARBA" id="ARBA00022737"/>
    </source>
</evidence>
<proteinExistence type="predicted"/>
<feature type="repeat" description="ANK" evidence="3">
    <location>
        <begin position="132"/>
        <end position="164"/>
    </location>
</feature>
<dbReference type="PANTHER" id="PTHR24198:SF165">
    <property type="entry name" value="ANKYRIN REPEAT-CONTAINING PROTEIN-RELATED"/>
    <property type="match status" value="1"/>
</dbReference>
<dbReference type="InterPro" id="IPR002110">
    <property type="entry name" value="Ankyrin_rpt"/>
</dbReference>
<dbReference type="Pfam" id="PF00023">
    <property type="entry name" value="Ank"/>
    <property type="match status" value="1"/>
</dbReference>
<dbReference type="EMBL" id="NNAY01004762">
    <property type="protein sequence ID" value="OXU17452.1"/>
    <property type="molecule type" value="Genomic_DNA"/>
</dbReference>
<dbReference type="SUPFAM" id="SSF48403">
    <property type="entry name" value="Ankyrin repeat"/>
    <property type="match status" value="1"/>
</dbReference>
<keyword evidence="5" id="KW-1185">Reference proteome</keyword>
<protein>
    <submittedName>
        <fullName evidence="4">Uncharacterized protein</fullName>
    </submittedName>
</protein>
<comment type="caution">
    <text evidence="4">The sequence shown here is derived from an EMBL/GenBank/DDBJ whole genome shotgun (WGS) entry which is preliminary data.</text>
</comment>
<evidence type="ECO:0000313" key="4">
    <source>
        <dbReference type="EMBL" id="OXU17452.1"/>
    </source>
</evidence>
<keyword evidence="2 3" id="KW-0040">ANK repeat</keyword>